<dbReference type="PANTHER" id="PTHR12149">
    <property type="entry name" value="FRUCTOSAMINE 3 KINASE-RELATED PROTEIN"/>
    <property type="match status" value="1"/>
</dbReference>
<evidence type="ECO:0000313" key="3">
    <source>
        <dbReference type="Proteomes" id="UP000712527"/>
    </source>
</evidence>
<protein>
    <submittedName>
        <fullName evidence="2">Fructosamine kinase family protein</fullName>
    </submittedName>
</protein>
<keyword evidence="1" id="KW-0808">Transferase</keyword>
<dbReference type="Proteomes" id="UP000712527">
    <property type="component" value="Unassembled WGS sequence"/>
</dbReference>
<sequence length="270" mass="29177">MAETFVKTAGYGDNLPGEAAALRWLAEAEPAGGIRIVRVLSVTQGELVEERVSEGSPSVAAARRIGAGLARMHAAGAPWYGCAPTGWTGDPWCGRARTPYVAREDAADSWGVFFAEHRVMNYVRTLVDRGDFGPDELHLFERVASRLAAGEFDAPQPVLVRESGAPCARLHGDLWAGNVLWDADPAAPTGGVLIDPMAYGGHAETDLAMLALFGYPHLEEVIRGYDEVSPLADGWRERVGLHQLAPLLLHCVLFAGWYLPEAVSMARRYA</sequence>
<dbReference type="RefSeq" id="WP_204792691.1">
    <property type="nucleotide sequence ID" value="NZ_JACSNQ010000002.1"/>
</dbReference>
<comment type="caution">
    <text evidence="2">The sequence shown here is derived from an EMBL/GenBank/DDBJ whole genome shotgun (WGS) entry which is preliminary data.</text>
</comment>
<keyword evidence="1 2" id="KW-0418">Kinase</keyword>
<keyword evidence="3" id="KW-1185">Reference proteome</keyword>
<name>A0ABS2F1C2_9ACTN</name>
<dbReference type="SUPFAM" id="SSF56112">
    <property type="entry name" value="Protein kinase-like (PK-like)"/>
    <property type="match status" value="1"/>
</dbReference>
<organism evidence="2 3">
    <name type="scientific">Olsenella profusa</name>
    <dbReference type="NCBI Taxonomy" id="138595"/>
    <lineage>
        <taxon>Bacteria</taxon>
        <taxon>Bacillati</taxon>
        <taxon>Actinomycetota</taxon>
        <taxon>Coriobacteriia</taxon>
        <taxon>Coriobacteriales</taxon>
        <taxon>Atopobiaceae</taxon>
        <taxon>Olsenella</taxon>
    </lineage>
</organism>
<dbReference type="PIRSF" id="PIRSF006221">
    <property type="entry name" value="Ketosamine-3-kinase"/>
    <property type="match status" value="1"/>
</dbReference>
<dbReference type="GO" id="GO:0016301">
    <property type="term" value="F:kinase activity"/>
    <property type="evidence" value="ECO:0007669"/>
    <property type="project" value="UniProtKB-KW"/>
</dbReference>
<comment type="similarity">
    <text evidence="1">Belongs to the fructosamine kinase family.</text>
</comment>
<evidence type="ECO:0000256" key="1">
    <source>
        <dbReference type="PIRNR" id="PIRNR006221"/>
    </source>
</evidence>
<reference evidence="2 3" key="1">
    <citation type="journal article" date="2021" name="Sci. Rep.">
        <title>The distribution of antibiotic resistance genes in chicken gut microbiota commensals.</title>
        <authorList>
            <person name="Juricova H."/>
            <person name="Matiasovicova J."/>
            <person name="Kubasova T."/>
            <person name="Cejkova D."/>
            <person name="Rychlik I."/>
        </authorList>
    </citation>
    <scope>NUCLEOTIDE SEQUENCE [LARGE SCALE GENOMIC DNA]</scope>
    <source>
        <strain evidence="2 3">An794</strain>
    </source>
</reference>
<proteinExistence type="inferred from homology"/>
<dbReference type="InterPro" id="IPR016477">
    <property type="entry name" value="Fructo-/Ketosamine-3-kinase"/>
</dbReference>
<dbReference type="Gene3D" id="1.20.1270.240">
    <property type="match status" value="1"/>
</dbReference>
<dbReference type="PANTHER" id="PTHR12149:SF8">
    <property type="entry name" value="PROTEIN-RIBULOSAMINE 3-KINASE"/>
    <property type="match status" value="1"/>
</dbReference>
<accession>A0ABS2F1C2</accession>
<dbReference type="Pfam" id="PF03881">
    <property type="entry name" value="Fructosamin_kin"/>
    <property type="match status" value="1"/>
</dbReference>
<evidence type="ECO:0000313" key="2">
    <source>
        <dbReference type="EMBL" id="MBM6774334.1"/>
    </source>
</evidence>
<dbReference type="InterPro" id="IPR011009">
    <property type="entry name" value="Kinase-like_dom_sf"/>
</dbReference>
<gene>
    <name evidence="2" type="ORF">H9X80_02035</name>
</gene>
<dbReference type="EMBL" id="JACSNQ010000002">
    <property type="protein sequence ID" value="MBM6774334.1"/>
    <property type="molecule type" value="Genomic_DNA"/>
</dbReference>
<dbReference type="Gene3D" id="1.10.510.10">
    <property type="entry name" value="Transferase(Phosphotransferase) domain 1"/>
    <property type="match status" value="1"/>
</dbReference>